<protein>
    <submittedName>
        <fullName evidence="2">Putative reverse transcriptase domain-containing protein</fullName>
    </submittedName>
</protein>
<dbReference type="AlphaFoldDB" id="A0A6L2L9R5"/>
<evidence type="ECO:0000259" key="1">
    <source>
        <dbReference type="PROSITE" id="PS50994"/>
    </source>
</evidence>
<gene>
    <name evidence="2" type="ORF">Tci_029575</name>
</gene>
<keyword evidence="2" id="KW-0695">RNA-directed DNA polymerase</keyword>
<accession>A0A6L2L9R5</accession>
<feature type="domain" description="Integrase catalytic" evidence="1">
    <location>
        <begin position="184"/>
        <end position="347"/>
    </location>
</feature>
<proteinExistence type="predicted"/>
<dbReference type="InterPro" id="IPR041588">
    <property type="entry name" value="Integrase_H2C2"/>
</dbReference>
<sequence length="543" mass="63923">MNNYIDENLWVIIDNLRNSKTKVSFYQVRRLGKRRIHVDPSKIEVVKNWKAFRTPTEVCSFLGLVGYYRSQKELNMRQHRWIELFSDYDCEIRYHPGKANVVADVLSRKERVKPKRGDVTTLIMDEAHKSKYFVHPEADKMYYDLRDRYWWPGMKKDIAEYVSKCLTCLKVKAEHQRPSGLLQQLKIPIWKWERIAMDFVTKLPGTSSGHDTIWVIVDRLTKSTHFLPMRKDYKMDRLDRLYLNEIVARHGVPILIISDHDSRFTSRFWQSMQEALGTRLDMSTTYHPQTDGQSERTIQTLKYMLRECVLDFGVSWDVHLPLVEFSYNNSYHSSMRCALFEALYGRKCRSPIMWAEVGEVRFRKKGKLAPRFVGPFEIIKKKCLADPALLVPLDEIRVDAKLNFMEEPVEILKREFKKLKRSRIAIVKGAIGALDGTLIHAYVPFTKQHLYRARGRGTTHDARILNEALIDPGAHFLMPPSDKYYLCDDAYRHTRGFMASYRNVRYWLGDFRRNRAMNNREKFNHAHAKLRNLIKCAFGVLKA</sequence>
<organism evidence="2">
    <name type="scientific">Tanacetum cinerariifolium</name>
    <name type="common">Dalmatian daisy</name>
    <name type="synonym">Chrysanthemum cinerariifolium</name>
    <dbReference type="NCBI Taxonomy" id="118510"/>
    <lineage>
        <taxon>Eukaryota</taxon>
        <taxon>Viridiplantae</taxon>
        <taxon>Streptophyta</taxon>
        <taxon>Embryophyta</taxon>
        <taxon>Tracheophyta</taxon>
        <taxon>Spermatophyta</taxon>
        <taxon>Magnoliopsida</taxon>
        <taxon>eudicotyledons</taxon>
        <taxon>Gunneridae</taxon>
        <taxon>Pentapetalae</taxon>
        <taxon>asterids</taxon>
        <taxon>campanulids</taxon>
        <taxon>Asterales</taxon>
        <taxon>Asteraceae</taxon>
        <taxon>Asteroideae</taxon>
        <taxon>Anthemideae</taxon>
        <taxon>Anthemidinae</taxon>
        <taxon>Tanacetum</taxon>
    </lineage>
</organism>
<dbReference type="GO" id="GO:0003676">
    <property type="term" value="F:nucleic acid binding"/>
    <property type="evidence" value="ECO:0007669"/>
    <property type="project" value="InterPro"/>
</dbReference>
<dbReference type="InterPro" id="IPR043502">
    <property type="entry name" value="DNA/RNA_pol_sf"/>
</dbReference>
<dbReference type="SUPFAM" id="SSF56672">
    <property type="entry name" value="DNA/RNA polymerases"/>
    <property type="match status" value="1"/>
</dbReference>
<evidence type="ECO:0000313" key="2">
    <source>
        <dbReference type="EMBL" id="GEU57597.1"/>
    </source>
</evidence>
<dbReference type="PROSITE" id="PS50994">
    <property type="entry name" value="INTEGRASE"/>
    <property type="match status" value="1"/>
</dbReference>
<keyword evidence="2" id="KW-0548">Nucleotidyltransferase</keyword>
<dbReference type="InterPro" id="IPR036397">
    <property type="entry name" value="RNaseH_sf"/>
</dbReference>
<dbReference type="GO" id="GO:0015074">
    <property type="term" value="P:DNA integration"/>
    <property type="evidence" value="ECO:0007669"/>
    <property type="project" value="InterPro"/>
</dbReference>
<reference evidence="2" key="1">
    <citation type="journal article" date="2019" name="Sci. Rep.">
        <title>Draft genome of Tanacetum cinerariifolium, the natural source of mosquito coil.</title>
        <authorList>
            <person name="Yamashiro T."/>
            <person name="Shiraishi A."/>
            <person name="Satake H."/>
            <person name="Nakayama K."/>
        </authorList>
    </citation>
    <scope>NUCLEOTIDE SEQUENCE</scope>
</reference>
<dbReference type="Pfam" id="PF17921">
    <property type="entry name" value="Integrase_H2C2"/>
    <property type="match status" value="1"/>
</dbReference>
<dbReference type="Gene3D" id="1.10.340.70">
    <property type="match status" value="1"/>
</dbReference>
<name>A0A6L2L9R5_TANCI</name>
<comment type="caution">
    <text evidence="2">The sequence shown here is derived from an EMBL/GenBank/DDBJ whole genome shotgun (WGS) entry which is preliminary data.</text>
</comment>
<dbReference type="GO" id="GO:0003964">
    <property type="term" value="F:RNA-directed DNA polymerase activity"/>
    <property type="evidence" value="ECO:0007669"/>
    <property type="project" value="UniProtKB-KW"/>
</dbReference>
<dbReference type="InterPro" id="IPR001584">
    <property type="entry name" value="Integrase_cat-core"/>
</dbReference>
<dbReference type="EMBL" id="BKCJ010003857">
    <property type="protein sequence ID" value="GEU57597.1"/>
    <property type="molecule type" value="Genomic_DNA"/>
</dbReference>
<dbReference type="SUPFAM" id="SSF53098">
    <property type="entry name" value="Ribonuclease H-like"/>
    <property type="match status" value="1"/>
</dbReference>
<dbReference type="InterPro" id="IPR012337">
    <property type="entry name" value="RNaseH-like_sf"/>
</dbReference>
<dbReference type="Gene3D" id="3.30.420.10">
    <property type="entry name" value="Ribonuclease H-like superfamily/Ribonuclease H"/>
    <property type="match status" value="1"/>
</dbReference>
<dbReference type="PANTHER" id="PTHR45835:SF101">
    <property type="entry name" value="NUCLEOTIDYLTRANSFERASE, RIBONUCLEASE H"/>
    <property type="match status" value="1"/>
</dbReference>
<keyword evidence="2" id="KW-0808">Transferase</keyword>
<dbReference type="PANTHER" id="PTHR45835">
    <property type="entry name" value="YALI0A06105P"/>
    <property type="match status" value="1"/>
</dbReference>